<name>A0A1M5IY28_9SPHI</name>
<proteinExistence type="predicted"/>
<dbReference type="AlphaFoldDB" id="A0A1M5IY28"/>
<keyword evidence="2" id="KW-1185">Reference proteome</keyword>
<protein>
    <submittedName>
        <fullName evidence="1">Uncharacterized protein</fullName>
    </submittedName>
</protein>
<evidence type="ECO:0000313" key="2">
    <source>
        <dbReference type="Proteomes" id="UP000184287"/>
    </source>
</evidence>
<dbReference type="RefSeq" id="WP_073234359.1">
    <property type="nucleotide sequence ID" value="NZ_FQUQ01000005.1"/>
</dbReference>
<dbReference type="Proteomes" id="UP000184287">
    <property type="component" value="Unassembled WGS sequence"/>
</dbReference>
<accession>A0A1M5IY28</accession>
<evidence type="ECO:0000313" key="1">
    <source>
        <dbReference type="EMBL" id="SHG33035.1"/>
    </source>
</evidence>
<organism evidence="1 2">
    <name type="scientific">Pedobacter caeni</name>
    <dbReference type="NCBI Taxonomy" id="288992"/>
    <lineage>
        <taxon>Bacteria</taxon>
        <taxon>Pseudomonadati</taxon>
        <taxon>Bacteroidota</taxon>
        <taxon>Sphingobacteriia</taxon>
        <taxon>Sphingobacteriales</taxon>
        <taxon>Sphingobacteriaceae</taxon>
        <taxon>Pedobacter</taxon>
    </lineage>
</organism>
<sequence length="173" mass="19731">MREKLKNYFAGGLFLCALTIATPGKSKEVKSSDPILLEKRLSQICMKLQEFYPHDGIMYRYTEDGAIYINMFGQARHIQDANTLYGVFIKNVKIINVSLWPREPFQLPLGAPLTHNTRIVYDTTDGKTYLQMENFLVYISSPAAAQRYKFDLKKAQNINGTSGYRIGGQFSGW</sequence>
<dbReference type="EMBL" id="FQUQ01000005">
    <property type="protein sequence ID" value="SHG33035.1"/>
    <property type="molecule type" value="Genomic_DNA"/>
</dbReference>
<gene>
    <name evidence="1" type="ORF">SAMN04488522_105107</name>
</gene>
<reference evidence="2" key="1">
    <citation type="submission" date="2016-11" db="EMBL/GenBank/DDBJ databases">
        <authorList>
            <person name="Varghese N."/>
            <person name="Submissions S."/>
        </authorList>
    </citation>
    <scope>NUCLEOTIDE SEQUENCE [LARGE SCALE GENOMIC DNA]</scope>
    <source>
        <strain evidence="2">DSM 16990</strain>
    </source>
</reference>
<dbReference type="OrthoDB" id="1038436at2"/>